<evidence type="ECO:0000313" key="3">
    <source>
        <dbReference type="Proteomes" id="UP001417504"/>
    </source>
</evidence>
<dbReference type="EMBL" id="JBBNAE010000004">
    <property type="protein sequence ID" value="KAK9130229.1"/>
    <property type="molecule type" value="Genomic_DNA"/>
</dbReference>
<proteinExistence type="predicted"/>
<reference evidence="2 3" key="1">
    <citation type="submission" date="2024-01" db="EMBL/GenBank/DDBJ databases">
        <title>Genome assemblies of Stephania.</title>
        <authorList>
            <person name="Yang L."/>
        </authorList>
    </citation>
    <scope>NUCLEOTIDE SEQUENCE [LARGE SCALE GENOMIC DNA]</scope>
    <source>
        <strain evidence="2">QJT</strain>
        <tissue evidence="2">Leaf</tissue>
    </source>
</reference>
<keyword evidence="3" id="KW-1185">Reference proteome</keyword>
<evidence type="ECO:0000256" key="1">
    <source>
        <dbReference type="SAM" id="MobiDB-lite"/>
    </source>
</evidence>
<dbReference type="AlphaFoldDB" id="A0AAP0J9W4"/>
<feature type="region of interest" description="Disordered" evidence="1">
    <location>
        <begin position="59"/>
        <end position="89"/>
    </location>
</feature>
<dbReference type="Proteomes" id="UP001417504">
    <property type="component" value="Unassembled WGS sequence"/>
</dbReference>
<dbReference type="PANTHER" id="PTHR37194:SF2">
    <property type="entry name" value="T2E6.7-RELATED"/>
    <property type="match status" value="1"/>
</dbReference>
<sequence length="89" mass="10000">MDHCPCGTAPSRVSAKLSFGSETYTVKANNGILSEQLASMKEQSMIILKEFITKHNVPDDVPDETVEFSSEDDEEALDEKPSVRRRKRK</sequence>
<name>A0AAP0J9W4_9MAGN</name>
<accession>A0AAP0J9W4</accession>
<evidence type="ECO:0000313" key="2">
    <source>
        <dbReference type="EMBL" id="KAK9130229.1"/>
    </source>
</evidence>
<comment type="caution">
    <text evidence="2">The sequence shown here is derived from an EMBL/GenBank/DDBJ whole genome shotgun (WGS) entry which is preliminary data.</text>
</comment>
<gene>
    <name evidence="2" type="ORF">Sjap_010716</name>
</gene>
<dbReference type="PANTHER" id="PTHR37194">
    <property type="entry name" value="T2E6.7-RELATED"/>
    <property type="match status" value="1"/>
</dbReference>
<feature type="compositionally biased region" description="Acidic residues" evidence="1">
    <location>
        <begin position="60"/>
        <end position="77"/>
    </location>
</feature>
<protein>
    <submittedName>
        <fullName evidence="2">Uncharacterized protein</fullName>
    </submittedName>
</protein>
<organism evidence="2 3">
    <name type="scientific">Stephania japonica</name>
    <dbReference type="NCBI Taxonomy" id="461633"/>
    <lineage>
        <taxon>Eukaryota</taxon>
        <taxon>Viridiplantae</taxon>
        <taxon>Streptophyta</taxon>
        <taxon>Embryophyta</taxon>
        <taxon>Tracheophyta</taxon>
        <taxon>Spermatophyta</taxon>
        <taxon>Magnoliopsida</taxon>
        <taxon>Ranunculales</taxon>
        <taxon>Menispermaceae</taxon>
        <taxon>Menispermoideae</taxon>
        <taxon>Cissampelideae</taxon>
        <taxon>Stephania</taxon>
    </lineage>
</organism>